<dbReference type="Gene3D" id="1.10.10.10">
    <property type="entry name" value="Winged helix-like DNA-binding domain superfamily/Winged helix DNA-binding domain"/>
    <property type="match status" value="1"/>
</dbReference>
<proteinExistence type="inferred from homology"/>
<dbReference type="SUPFAM" id="SSF53850">
    <property type="entry name" value="Periplasmic binding protein-like II"/>
    <property type="match status" value="1"/>
</dbReference>
<dbReference type="Gene3D" id="3.40.190.10">
    <property type="entry name" value="Periplasmic binding protein-like II"/>
    <property type="match status" value="2"/>
</dbReference>
<dbReference type="RefSeq" id="WP_149545990.1">
    <property type="nucleotide sequence ID" value="NZ_VTPS01000019.1"/>
</dbReference>
<dbReference type="Pfam" id="PF00126">
    <property type="entry name" value="HTH_1"/>
    <property type="match status" value="1"/>
</dbReference>
<accession>A0A5D8Q8V7</accession>
<evidence type="ECO:0000313" key="7">
    <source>
        <dbReference type="Proteomes" id="UP000322976"/>
    </source>
</evidence>
<dbReference type="SUPFAM" id="SSF46785">
    <property type="entry name" value="Winged helix' DNA-binding domain"/>
    <property type="match status" value="1"/>
</dbReference>
<dbReference type="Pfam" id="PF03466">
    <property type="entry name" value="LysR_substrate"/>
    <property type="match status" value="1"/>
</dbReference>
<dbReference type="InterPro" id="IPR036388">
    <property type="entry name" value="WH-like_DNA-bd_sf"/>
</dbReference>
<evidence type="ECO:0000256" key="4">
    <source>
        <dbReference type="ARBA" id="ARBA00023163"/>
    </source>
</evidence>
<dbReference type="PANTHER" id="PTHR30346">
    <property type="entry name" value="TRANSCRIPTIONAL DUAL REGULATOR HCAR-RELATED"/>
    <property type="match status" value="1"/>
</dbReference>
<protein>
    <submittedName>
        <fullName evidence="6">LysR family transcriptional regulator</fullName>
    </submittedName>
</protein>
<evidence type="ECO:0000313" key="6">
    <source>
        <dbReference type="EMBL" id="TZE81010.1"/>
    </source>
</evidence>
<keyword evidence="2" id="KW-0805">Transcription regulation</keyword>
<gene>
    <name evidence="6" type="ORF">FWJ32_10935</name>
</gene>
<sequence length="296" mass="33811">MYIKQLECFVHLSETLSFSRTAQLLYITQPAVTHQINTLEDELGLKLFIRTKKKVELTPAGVSFYNDIKDILTRINIAVTKAKNYSQAFESNLSIGYDGNVEVKYLPNILSAYKKKLPHVHLYLKMADYEEKRNLFNNNALDLIFAVRESIEDLSGVGYAELFTGRFVCVLPKEHPLSCKTIIKITELRHQPLIVLNPLKCPPEMARVQNNIQIQCPDSTVYFSDTALIAYTMIKGRIGIAVMPNFVCPEDSELSIIPLDVSDLISYGIAWHKDDKRNEIKEFVAITKQIYKTFIK</sequence>
<comment type="caution">
    <text evidence="6">The sequence shown here is derived from an EMBL/GenBank/DDBJ whole genome shotgun (WGS) entry which is preliminary data.</text>
</comment>
<dbReference type="CDD" id="cd05466">
    <property type="entry name" value="PBP2_LTTR_substrate"/>
    <property type="match status" value="1"/>
</dbReference>
<dbReference type="Proteomes" id="UP000322976">
    <property type="component" value="Unassembled WGS sequence"/>
</dbReference>
<keyword evidence="3" id="KW-0238">DNA-binding</keyword>
<dbReference type="GO" id="GO:0003677">
    <property type="term" value="F:DNA binding"/>
    <property type="evidence" value="ECO:0007669"/>
    <property type="project" value="UniProtKB-KW"/>
</dbReference>
<dbReference type="GO" id="GO:0003700">
    <property type="term" value="F:DNA-binding transcription factor activity"/>
    <property type="evidence" value="ECO:0007669"/>
    <property type="project" value="InterPro"/>
</dbReference>
<dbReference type="FunFam" id="1.10.10.10:FF:000001">
    <property type="entry name" value="LysR family transcriptional regulator"/>
    <property type="match status" value="1"/>
</dbReference>
<evidence type="ECO:0000259" key="5">
    <source>
        <dbReference type="PROSITE" id="PS50931"/>
    </source>
</evidence>
<dbReference type="PRINTS" id="PR00039">
    <property type="entry name" value="HTHLYSR"/>
</dbReference>
<comment type="similarity">
    <text evidence="1">Belongs to the LysR transcriptional regulatory family.</text>
</comment>
<keyword evidence="4" id="KW-0804">Transcription</keyword>
<dbReference type="EMBL" id="VTPS01000019">
    <property type="protein sequence ID" value="TZE81010.1"/>
    <property type="molecule type" value="Genomic_DNA"/>
</dbReference>
<dbReference type="AlphaFoldDB" id="A0A5D8Q8V7"/>
<dbReference type="GO" id="GO:0032993">
    <property type="term" value="C:protein-DNA complex"/>
    <property type="evidence" value="ECO:0007669"/>
    <property type="project" value="TreeGrafter"/>
</dbReference>
<dbReference type="InterPro" id="IPR005119">
    <property type="entry name" value="LysR_subst-bd"/>
</dbReference>
<evidence type="ECO:0000256" key="2">
    <source>
        <dbReference type="ARBA" id="ARBA00023015"/>
    </source>
</evidence>
<keyword evidence="7" id="KW-1185">Reference proteome</keyword>
<organism evidence="6 7">
    <name type="scientific">Calorimonas adulescens</name>
    <dbReference type="NCBI Taxonomy" id="2606906"/>
    <lineage>
        <taxon>Bacteria</taxon>
        <taxon>Bacillati</taxon>
        <taxon>Bacillota</taxon>
        <taxon>Clostridia</taxon>
        <taxon>Thermoanaerobacterales</taxon>
        <taxon>Thermoanaerobacteraceae</taxon>
        <taxon>Calorimonas</taxon>
    </lineage>
</organism>
<dbReference type="InterPro" id="IPR036390">
    <property type="entry name" value="WH_DNA-bd_sf"/>
</dbReference>
<dbReference type="PROSITE" id="PS50931">
    <property type="entry name" value="HTH_LYSR"/>
    <property type="match status" value="1"/>
</dbReference>
<reference evidence="6 7" key="1">
    <citation type="submission" date="2019-08" db="EMBL/GenBank/DDBJ databases">
        <title>Calorimonas adulescens gen. nov., sp. nov., an anaerobic thermophilic bacterium from Sakhalin hot spring.</title>
        <authorList>
            <person name="Khomyakova M.A."/>
            <person name="Merkel A.Y."/>
            <person name="Novikov A."/>
            <person name="Bonch-Osmolovskaya E.A."/>
            <person name="Slobodkin A.I."/>
        </authorList>
    </citation>
    <scope>NUCLEOTIDE SEQUENCE [LARGE SCALE GENOMIC DNA]</scope>
    <source>
        <strain evidence="6 7">A05MB</strain>
    </source>
</reference>
<evidence type="ECO:0000256" key="3">
    <source>
        <dbReference type="ARBA" id="ARBA00023125"/>
    </source>
</evidence>
<feature type="domain" description="HTH lysR-type" evidence="5">
    <location>
        <begin position="1"/>
        <end position="58"/>
    </location>
</feature>
<dbReference type="InterPro" id="IPR000847">
    <property type="entry name" value="LysR_HTH_N"/>
</dbReference>
<dbReference type="PANTHER" id="PTHR30346:SF0">
    <property type="entry name" value="HCA OPERON TRANSCRIPTIONAL ACTIVATOR HCAR"/>
    <property type="match status" value="1"/>
</dbReference>
<name>A0A5D8Q8V7_9THEO</name>
<evidence type="ECO:0000256" key="1">
    <source>
        <dbReference type="ARBA" id="ARBA00009437"/>
    </source>
</evidence>